<comment type="caution">
    <text evidence="2">The sequence shown here is derived from an EMBL/GenBank/DDBJ whole genome shotgun (WGS) entry which is preliminary data.</text>
</comment>
<reference evidence="2 3" key="1">
    <citation type="journal article" date="2023" name="Nucleic Acids Res.">
        <title>The hologenome of Daphnia magna reveals possible DNA methylation and microbiome-mediated evolution of the host genome.</title>
        <authorList>
            <person name="Chaturvedi A."/>
            <person name="Li X."/>
            <person name="Dhandapani V."/>
            <person name="Marshall H."/>
            <person name="Kissane S."/>
            <person name="Cuenca-Cambronero M."/>
            <person name="Asole G."/>
            <person name="Calvet F."/>
            <person name="Ruiz-Romero M."/>
            <person name="Marangio P."/>
            <person name="Guigo R."/>
            <person name="Rago D."/>
            <person name="Mirbahai L."/>
            <person name="Eastwood N."/>
            <person name="Colbourne J.K."/>
            <person name="Zhou J."/>
            <person name="Mallon E."/>
            <person name="Orsini L."/>
        </authorList>
    </citation>
    <scope>NUCLEOTIDE SEQUENCE [LARGE SCALE GENOMIC DNA]</scope>
    <source>
        <strain evidence="2">LRV0_1</strain>
    </source>
</reference>
<accession>A0ABQ9ZUX4</accession>
<sequence length="164" mass="18718">MFIDIFLENKTSSPLFFFFFVRTDNRSIDDVHTLNNISPPPPSLAAAIACSSVELDKVDLPLHLFLLFVCTRHIREEPSKKEKLLLLLFPADTSNHTSLQYETPLEGPKKKKKEKSPVKNKEPPVASSLPTNFIIKTVDRELIKVYTILVKHFVLLQPNFSVSR</sequence>
<evidence type="ECO:0000313" key="2">
    <source>
        <dbReference type="EMBL" id="KAK4016717.1"/>
    </source>
</evidence>
<gene>
    <name evidence="2" type="ORF">OUZ56_031683</name>
</gene>
<feature type="region of interest" description="Disordered" evidence="1">
    <location>
        <begin position="99"/>
        <end position="125"/>
    </location>
</feature>
<dbReference type="Proteomes" id="UP001234178">
    <property type="component" value="Unassembled WGS sequence"/>
</dbReference>
<name>A0ABQ9ZUX4_9CRUS</name>
<protein>
    <submittedName>
        <fullName evidence="2">Uncharacterized protein</fullName>
    </submittedName>
</protein>
<proteinExistence type="predicted"/>
<organism evidence="2 3">
    <name type="scientific">Daphnia magna</name>
    <dbReference type="NCBI Taxonomy" id="35525"/>
    <lineage>
        <taxon>Eukaryota</taxon>
        <taxon>Metazoa</taxon>
        <taxon>Ecdysozoa</taxon>
        <taxon>Arthropoda</taxon>
        <taxon>Crustacea</taxon>
        <taxon>Branchiopoda</taxon>
        <taxon>Diplostraca</taxon>
        <taxon>Cladocera</taxon>
        <taxon>Anomopoda</taxon>
        <taxon>Daphniidae</taxon>
        <taxon>Daphnia</taxon>
    </lineage>
</organism>
<dbReference type="EMBL" id="JAOYFB010000005">
    <property type="protein sequence ID" value="KAK4016717.1"/>
    <property type="molecule type" value="Genomic_DNA"/>
</dbReference>
<keyword evidence="3" id="KW-1185">Reference proteome</keyword>
<evidence type="ECO:0000313" key="3">
    <source>
        <dbReference type="Proteomes" id="UP001234178"/>
    </source>
</evidence>
<evidence type="ECO:0000256" key="1">
    <source>
        <dbReference type="SAM" id="MobiDB-lite"/>
    </source>
</evidence>